<accession>A0A1Y0BZI9</accession>
<dbReference type="EMBL" id="CP020809">
    <property type="protein sequence ID" value="ART68343.1"/>
    <property type="molecule type" value="Genomic_DNA"/>
</dbReference>
<proteinExistence type="predicted"/>
<keyword evidence="2" id="KW-1185">Reference proteome</keyword>
<dbReference type="KEGG" id="mdx:BTO20_06905"/>
<name>A0A1Y0BZI9_9MYCO</name>
<sequence>MVHNGECRPNPIWSEIEEILINHPRTRYAKVLLGMRRGLTDAEMSEEAIRAGEPINAESVAQVRRLVRLSLDDQLAPAPSDAAEQAGLYRELLNYRCSPQLTQHINTKLAKLRERDSKIPLTPLGQVHLGANDPAKPGKSERLCSECYMVHAGECP</sequence>
<evidence type="ECO:0000313" key="2">
    <source>
        <dbReference type="Proteomes" id="UP000195331"/>
    </source>
</evidence>
<reference evidence="1 2" key="1">
    <citation type="submission" date="2017-04" db="EMBL/GenBank/DDBJ databases">
        <title>Whole Genome Sequence of 1,4-Dioxane Degrading Bacterium Mycobacterium dioxanotrophicus PH-06.</title>
        <authorList>
            <person name="He Y."/>
        </authorList>
    </citation>
    <scope>NUCLEOTIDE SEQUENCE [LARGE SCALE GENOMIC DNA]</scope>
    <source>
        <strain evidence="1 2">PH-06</strain>
    </source>
</reference>
<dbReference type="OrthoDB" id="4628784at2"/>
<dbReference type="AlphaFoldDB" id="A0A1Y0BZI9"/>
<gene>
    <name evidence="1" type="ORF">BTO20_06905</name>
</gene>
<organism evidence="1 2">
    <name type="scientific">Mycobacterium dioxanotrophicus</name>
    <dbReference type="NCBI Taxonomy" id="482462"/>
    <lineage>
        <taxon>Bacteria</taxon>
        <taxon>Bacillati</taxon>
        <taxon>Actinomycetota</taxon>
        <taxon>Actinomycetes</taxon>
        <taxon>Mycobacteriales</taxon>
        <taxon>Mycobacteriaceae</taxon>
        <taxon>Mycobacterium</taxon>
    </lineage>
</organism>
<dbReference type="RefSeq" id="WP_087074474.1">
    <property type="nucleotide sequence ID" value="NZ_CP020809.1"/>
</dbReference>
<dbReference type="Proteomes" id="UP000195331">
    <property type="component" value="Chromosome"/>
</dbReference>
<evidence type="ECO:0000313" key="1">
    <source>
        <dbReference type="EMBL" id="ART68343.1"/>
    </source>
</evidence>
<protein>
    <submittedName>
        <fullName evidence="1">Uncharacterized protein</fullName>
    </submittedName>
</protein>